<organism evidence="8">
    <name type="scientific">Tuwongella immobilis</name>
    <dbReference type="NCBI Taxonomy" id="692036"/>
    <lineage>
        <taxon>Bacteria</taxon>
        <taxon>Pseudomonadati</taxon>
        <taxon>Planctomycetota</taxon>
        <taxon>Planctomycetia</taxon>
        <taxon>Gemmatales</taxon>
        <taxon>Gemmataceae</taxon>
        <taxon>Tuwongella</taxon>
    </lineage>
</organism>
<dbReference type="GO" id="GO:0015031">
    <property type="term" value="P:protein transport"/>
    <property type="evidence" value="ECO:0007669"/>
    <property type="project" value="UniProtKB-KW"/>
</dbReference>
<dbReference type="InParanoid" id="A0A6C2YNH3"/>
<comment type="subcellular location">
    <subcellularLocation>
        <location evidence="1">Cell membrane</location>
        <topology evidence="1">Single-pass membrane protein</topology>
    </subcellularLocation>
    <subcellularLocation>
        <location evidence="7">Cell membrane</location>
        <topology evidence="7">Single-pass type II membrane protein</topology>
    </subcellularLocation>
</comment>
<evidence type="ECO:0000313" key="9">
    <source>
        <dbReference type="Proteomes" id="UP000464378"/>
    </source>
</evidence>
<evidence type="ECO:0000256" key="5">
    <source>
        <dbReference type="ARBA" id="ARBA00022989"/>
    </source>
</evidence>
<keyword evidence="3" id="KW-1003">Cell membrane</keyword>
<dbReference type="Proteomes" id="UP000464378">
    <property type="component" value="Chromosome"/>
</dbReference>
<dbReference type="GO" id="GO:0022857">
    <property type="term" value="F:transmembrane transporter activity"/>
    <property type="evidence" value="ECO:0007669"/>
    <property type="project" value="InterPro"/>
</dbReference>
<keyword evidence="5" id="KW-1133">Transmembrane helix</keyword>
<name>A0A6C2YNH3_9BACT</name>
<dbReference type="AlphaFoldDB" id="A0A6C2YNH3"/>
<keyword evidence="6" id="KW-0472">Membrane</keyword>
<dbReference type="Pfam" id="PF02472">
    <property type="entry name" value="ExbD"/>
    <property type="match status" value="1"/>
</dbReference>
<evidence type="ECO:0000256" key="4">
    <source>
        <dbReference type="ARBA" id="ARBA00022692"/>
    </source>
</evidence>
<dbReference type="EMBL" id="LR593887">
    <property type="protein sequence ID" value="VTS03591.1"/>
    <property type="molecule type" value="Genomic_DNA"/>
</dbReference>
<comment type="similarity">
    <text evidence="2 7">Belongs to the ExbD/TolR family.</text>
</comment>
<evidence type="ECO:0008006" key="10">
    <source>
        <dbReference type="Google" id="ProtNLM"/>
    </source>
</evidence>
<keyword evidence="7" id="KW-0653">Protein transport</keyword>
<dbReference type="InterPro" id="IPR003400">
    <property type="entry name" value="ExbD"/>
</dbReference>
<proteinExistence type="inferred from homology"/>
<dbReference type="KEGG" id="tim:GMBLW1_07920"/>
<sequence length="163" mass="17974">MSKKKHGPGEEDVKVDLPITPMLDMAFQLMAFFIFTFKPQPTEGQISLFLPQLKGNESVQMAPPPPDTPVEAKEEYTIIVRAAEGQIASIDFRGQGAPEPLGTQPSRLLERLNQIPRRDGDNVSVKIESDPKLNYNQLIRLMDVCIKAKFPSVGVAPLSASSQ</sequence>
<dbReference type="EMBL" id="LR586016">
    <property type="protein sequence ID" value="VIP03168.1"/>
    <property type="molecule type" value="Genomic_DNA"/>
</dbReference>
<keyword evidence="7" id="KW-0813">Transport</keyword>
<gene>
    <name evidence="8" type="ORF">GMBLW1_07920</name>
</gene>
<keyword evidence="9" id="KW-1185">Reference proteome</keyword>
<evidence type="ECO:0000256" key="7">
    <source>
        <dbReference type="RuleBase" id="RU003879"/>
    </source>
</evidence>
<dbReference type="RefSeq" id="WP_162658262.1">
    <property type="nucleotide sequence ID" value="NZ_LR593887.1"/>
</dbReference>
<evidence type="ECO:0000256" key="3">
    <source>
        <dbReference type="ARBA" id="ARBA00022475"/>
    </source>
</evidence>
<evidence type="ECO:0000256" key="6">
    <source>
        <dbReference type="ARBA" id="ARBA00023136"/>
    </source>
</evidence>
<reference evidence="8" key="1">
    <citation type="submission" date="2019-04" db="EMBL/GenBank/DDBJ databases">
        <authorList>
            <consortium name="Science for Life Laboratories"/>
        </authorList>
    </citation>
    <scope>NUCLEOTIDE SEQUENCE</scope>
    <source>
        <strain evidence="8">MBLW1</strain>
    </source>
</reference>
<protein>
    <recommendedName>
        <fullName evidence="10">Biopolymer transporter ExbD</fullName>
    </recommendedName>
</protein>
<accession>A0A6C2YNH3</accession>
<dbReference type="GO" id="GO:0005886">
    <property type="term" value="C:plasma membrane"/>
    <property type="evidence" value="ECO:0007669"/>
    <property type="project" value="UniProtKB-SubCell"/>
</dbReference>
<evidence type="ECO:0000313" key="8">
    <source>
        <dbReference type="EMBL" id="VIP03168.1"/>
    </source>
</evidence>
<keyword evidence="4 7" id="KW-0812">Transmembrane</keyword>
<evidence type="ECO:0000256" key="1">
    <source>
        <dbReference type="ARBA" id="ARBA00004162"/>
    </source>
</evidence>
<evidence type="ECO:0000256" key="2">
    <source>
        <dbReference type="ARBA" id="ARBA00005811"/>
    </source>
</evidence>